<reference evidence="3 4" key="1">
    <citation type="submission" date="2019-03" db="EMBL/GenBank/DDBJ databases">
        <title>Single cell metagenomics reveals metabolic interactions within the superorganism composed of flagellate Streblomastix strix and complex community of Bacteroidetes bacteria on its surface.</title>
        <authorList>
            <person name="Treitli S.C."/>
            <person name="Kolisko M."/>
            <person name="Husnik F."/>
            <person name="Keeling P."/>
            <person name="Hampl V."/>
        </authorList>
    </citation>
    <scope>NUCLEOTIDE SEQUENCE [LARGE SCALE GENOMIC DNA]</scope>
    <source>
        <strain evidence="3">ST1C</strain>
    </source>
</reference>
<feature type="compositionally biased region" description="Low complexity" evidence="2">
    <location>
        <begin position="247"/>
        <end position="257"/>
    </location>
</feature>
<evidence type="ECO:0000256" key="1">
    <source>
        <dbReference type="SAM" id="Coils"/>
    </source>
</evidence>
<protein>
    <submittedName>
        <fullName evidence="3">Uncharacterized protein</fullName>
    </submittedName>
</protein>
<feature type="compositionally biased region" description="Basic and acidic residues" evidence="2">
    <location>
        <begin position="913"/>
        <end position="945"/>
    </location>
</feature>
<feature type="compositionally biased region" description="Low complexity" evidence="2">
    <location>
        <begin position="1"/>
        <end position="20"/>
    </location>
</feature>
<feature type="compositionally biased region" description="Acidic residues" evidence="2">
    <location>
        <begin position="366"/>
        <end position="380"/>
    </location>
</feature>
<feature type="compositionally biased region" description="Basic and acidic residues" evidence="2">
    <location>
        <begin position="961"/>
        <end position="994"/>
    </location>
</feature>
<keyword evidence="1" id="KW-0175">Coiled coil</keyword>
<accession>A0A5J4V6E1</accession>
<feature type="compositionally biased region" description="Basic and acidic residues" evidence="2">
    <location>
        <begin position="864"/>
        <end position="874"/>
    </location>
</feature>
<dbReference type="AlphaFoldDB" id="A0A5J4V6E1"/>
<name>A0A5J4V6E1_9EUKA</name>
<dbReference type="Proteomes" id="UP000324800">
    <property type="component" value="Unassembled WGS sequence"/>
</dbReference>
<comment type="caution">
    <text evidence="3">The sequence shown here is derived from an EMBL/GenBank/DDBJ whole genome shotgun (WGS) entry which is preliminary data.</text>
</comment>
<evidence type="ECO:0000313" key="3">
    <source>
        <dbReference type="EMBL" id="KAA6378436.1"/>
    </source>
</evidence>
<feature type="coiled-coil region" evidence="1">
    <location>
        <begin position="328"/>
        <end position="355"/>
    </location>
</feature>
<feature type="region of interest" description="Disordered" evidence="2">
    <location>
        <begin position="364"/>
        <end position="401"/>
    </location>
</feature>
<gene>
    <name evidence="3" type="ORF">EZS28_026038</name>
</gene>
<feature type="region of interest" description="Disordered" evidence="2">
    <location>
        <begin position="821"/>
        <end position="1058"/>
    </location>
</feature>
<feature type="region of interest" description="Disordered" evidence="2">
    <location>
        <begin position="229"/>
        <end position="269"/>
    </location>
</feature>
<feature type="coiled-coil region" evidence="1">
    <location>
        <begin position="559"/>
        <end position="593"/>
    </location>
</feature>
<evidence type="ECO:0000313" key="4">
    <source>
        <dbReference type="Proteomes" id="UP000324800"/>
    </source>
</evidence>
<dbReference type="EMBL" id="SNRW01009146">
    <property type="protein sequence ID" value="KAA6378436.1"/>
    <property type="molecule type" value="Genomic_DNA"/>
</dbReference>
<feature type="compositionally biased region" description="Basic and acidic residues" evidence="2">
    <location>
        <begin position="388"/>
        <end position="401"/>
    </location>
</feature>
<feature type="compositionally biased region" description="Basic and acidic residues" evidence="2">
    <location>
        <begin position="821"/>
        <end position="855"/>
    </location>
</feature>
<feature type="compositionally biased region" description="Low complexity" evidence="2">
    <location>
        <begin position="1020"/>
        <end position="1030"/>
    </location>
</feature>
<feature type="compositionally biased region" description="Polar residues" evidence="2">
    <location>
        <begin position="258"/>
        <end position="267"/>
    </location>
</feature>
<feature type="non-terminal residue" evidence="3">
    <location>
        <position position="1058"/>
    </location>
</feature>
<sequence>MSSNKKSSTNMSLSSSQQSKSKTKSKLQLIISNPKKQSNAMMKFDTDQAIMRSLYKSKEPSQVSESKVLRKKTVEGSRQRVKLALERAEPLYKWNIKDIIEENLKGRGISLAGDAEDVQGQEMPHGIKRGIFRKARGEKEYLNDLRLNIAMLIDSLKFEQRAMMLGGLQQWYNEQTMSIGGSESAPEEFGTSLGWNADMGITEEDKKQTEKEEQLEKIFLQQDQQRTLKRETMRSARVSAENTFKEQQQQQQQQQQQGSTSQIQVQPSVVDIPQVIEEEVDDDDTEGLETTIPTEEMKDFGTTLHGNGTLRISYELSKAIHSSQESLSKLKTLKKKQVEKELKEQEKKSKLKQMQVDFDYVLSDNTNEDDDQLSDLDSDQDSIGSLDSKQREKIKKEKSEKYKTMADQITEQVDEAMNNFAEELNGTWLTWVDMHNNLQTLRRIKETMEQQQQEQEVKPETPIAVADENLSQMDEKEAEYQENLQKKKEELEYVRELTKQMQLSLVELQTEINKQEQKRQLLEMKYDQKLQRLIKQKDLLWMNKNGDDNQDGEQGPDNLAYMEYEKQQLESKLKRAYDRLKSKNQEIRELFMQVSMMGQGQSNDYSDLNKIAFGSMDFMPNQLSLQGMGMEEEDLTVFKSFMKKVVKLEKASQTLLKMRMIDKNKDSGADNEFNPVQLFNTAKRHGLMARMNKRRQSGRFNNKNDDNDSLYEEDGDIPVGSSLFDTPTNKDDTSNAFRIQMTRRKYILEKLLNETKSLSEEQNIWDIMMADDKYAGLDEYEKKEDGSNLVEDNIWTNQASTTNLMSTIRNNLKITDSTNDKSKLKTKFDGDQTSTDRKQKKLNEKSADGQEKVEEFEWGNKTGKIKDKKTDRSSKGKNKKKLTDEEENGDKENKPIKGTKVIGNIKSRKNKGNKQDEQQLQSKEDETGRSDADKKKKISEQKFFKTDSVSRINKDGFQGEDESKADKDKKNKIQAESSEEMKKIMQEIQDEKELKKKKKEKEKDDNEKSGTLRSDGKLSQQQQQQQQQQQDKNKQKSPIIGGSKSIHKPTAAASAYEE</sequence>
<feature type="region of interest" description="Disordered" evidence="2">
    <location>
        <begin position="1"/>
        <end position="27"/>
    </location>
</feature>
<organism evidence="3 4">
    <name type="scientific">Streblomastix strix</name>
    <dbReference type="NCBI Taxonomy" id="222440"/>
    <lineage>
        <taxon>Eukaryota</taxon>
        <taxon>Metamonada</taxon>
        <taxon>Preaxostyla</taxon>
        <taxon>Oxymonadida</taxon>
        <taxon>Streblomastigidae</taxon>
        <taxon>Streblomastix</taxon>
    </lineage>
</organism>
<proteinExistence type="predicted"/>
<evidence type="ECO:0000256" key="2">
    <source>
        <dbReference type="SAM" id="MobiDB-lite"/>
    </source>
</evidence>
<feature type="compositionally biased region" description="Basic and acidic residues" evidence="2">
    <location>
        <begin position="1001"/>
        <end position="1016"/>
    </location>
</feature>